<dbReference type="EMBL" id="BK015751">
    <property type="protein sequence ID" value="DAE23301.1"/>
    <property type="molecule type" value="Genomic_DNA"/>
</dbReference>
<organism evidence="1">
    <name type="scientific">Myoviridae sp. ctTK08</name>
    <dbReference type="NCBI Taxonomy" id="2826656"/>
    <lineage>
        <taxon>Viruses</taxon>
        <taxon>Duplodnaviria</taxon>
        <taxon>Heunggongvirae</taxon>
        <taxon>Uroviricota</taxon>
        <taxon>Caudoviricetes</taxon>
    </lineage>
</organism>
<proteinExistence type="predicted"/>
<name>A0A8S5QX66_9CAUD</name>
<sequence>MIHQRKRMRPFLRRFGSVILQVMPKSTSQ</sequence>
<accession>A0A8S5QX66</accession>
<evidence type="ECO:0000313" key="1">
    <source>
        <dbReference type="EMBL" id="DAE23301.1"/>
    </source>
</evidence>
<protein>
    <submittedName>
        <fullName evidence="1">Uncharacterized protein</fullName>
    </submittedName>
</protein>
<reference evidence="1" key="1">
    <citation type="journal article" date="2021" name="Proc. Natl. Acad. Sci. U.S.A.">
        <title>A Catalog of Tens of Thousands of Viruses from Human Metagenomes Reveals Hidden Associations with Chronic Diseases.</title>
        <authorList>
            <person name="Tisza M.J."/>
            <person name="Buck C.B."/>
        </authorList>
    </citation>
    <scope>NUCLEOTIDE SEQUENCE</scope>
    <source>
        <strain evidence="1">CtTK08</strain>
    </source>
</reference>